<dbReference type="Pfam" id="PF13913">
    <property type="entry name" value="zf-C2HC_2"/>
    <property type="match status" value="2"/>
</dbReference>
<evidence type="ECO:0000256" key="8">
    <source>
        <dbReference type="SAM" id="MobiDB-lite"/>
    </source>
</evidence>
<dbReference type="PANTHER" id="PTHR13555">
    <property type="entry name" value="C2H2 ZINC FINGER CGI-62-RELATED"/>
    <property type="match status" value="1"/>
</dbReference>
<evidence type="ECO:0000256" key="4">
    <source>
        <dbReference type="ARBA" id="ARBA00022771"/>
    </source>
</evidence>
<reference evidence="10" key="1">
    <citation type="submission" date="2025-08" db="UniProtKB">
        <authorList>
            <consortium name="Ensembl"/>
        </authorList>
    </citation>
    <scope>IDENTIFICATION</scope>
</reference>
<dbReference type="AlphaFoldDB" id="A0A669PI59"/>
<evidence type="ECO:0000256" key="7">
    <source>
        <dbReference type="PROSITE-ProRule" id="PRU01371"/>
    </source>
</evidence>
<dbReference type="Ensembl" id="ENSPCLT00000010644.1">
    <property type="protein sequence ID" value="ENSPCLP00000007744.1"/>
    <property type="gene ID" value="ENSPCLG00000006481.1"/>
</dbReference>
<dbReference type="PANTHER" id="PTHR13555:SF25">
    <property type="entry name" value="ZINC FINGER C2HC DOMAIN-CONTAINING PROTEIN 1A"/>
    <property type="match status" value="1"/>
</dbReference>
<reference evidence="10" key="2">
    <citation type="submission" date="2025-09" db="UniProtKB">
        <authorList>
            <consortium name="Ensembl"/>
        </authorList>
    </citation>
    <scope>IDENTIFICATION</scope>
</reference>
<feature type="compositionally biased region" description="Pro residues" evidence="8">
    <location>
        <begin position="61"/>
        <end position="73"/>
    </location>
</feature>
<feature type="compositionally biased region" description="Low complexity" evidence="8">
    <location>
        <begin position="310"/>
        <end position="345"/>
    </location>
</feature>
<dbReference type="InterPro" id="IPR049899">
    <property type="entry name" value="Znf_C2HC_C3H"/>
</dbReference>
<proteinExistence type="inferred from homology"/>
<evidence type="ECO:0000256" key="5">
    <source>
        <dbReference type="ARBA" id="ARBA00022833"/>
    </source>
</evidence>
<dbReference type="Proteomes" id="UP000472261">
    <property type="component" value="Unplaced"/>
</dbReference>
<evidence type="ECO:0000256" key="3">
    <source>
        <dbReference type="ARBA" id="ARBA00022737"/>
    </source>
</evidence>
<keyword evidence="5" id="KW-0862">Zinc</keyword>
<name>A0A669PI59_PHACC</name>
<feature type="region of interest" description="Disordered" evidence="8">
    <location>
        <begin position="301"/>
        <end position="385"/>
    </location>
</feature>
<feature type="compositionally biased region" description="Polar residues" evidence="8">
    <location>
        <begin position="417"/>
        <end position="434"/>
    </location>
</feature>
<dbReference type="PROSITE" id="PS52027">
    <property type="entry name" value="ZF_C2HC_C3H"/>
    <property type="match status" value="2"/>
</dbReference>
<evidence type="ECO:0000256" key="1">
    <source>
        <dbReference type="ARBA" id="ARBA00010843"/>
    </source>
</evidence>
<organism evidence="10 11">
    <name type="scientific">Phasianus colchicus</name>
    <name type="common">Common pheasant</name>
    <dbReference type="NCBI Taxonomy" id="9054"/>
    <lineage>
        <taxon>Eukaryota</taxon>
        <taxon>Metazoa</taxon>
        <taxon>Chordata</taxon>
        <taxon>Craniata</taxon>
        <taxon>Vertebrata</taxon>
        <taxon>Euteleostomi</taxon>
        <taxon>Archelosauria</taxon>
        <taxon>Archosauria</taxon>
        <taxon>Dinosauria</taxon>
        <taxon>Saurischia</taxon>
        <taxon>Theropoda</taxon>
        <taxon>Coelurosauria</taxon>
        <taxon>Aves</taxon>
        <taxon>Neognathae</taxon>
        <taxon>Galloanserae</taxon>
        <taxon>Galliformes</taxon>
        <taxon>Phasianidae</taxon>
        <taxon>Phasianinae</taxon>
        <taxon>Phasianus</taxon>
    </lineage>
</organism>
<evidence type="ECO:0000313" key="11">
    <source>
        <dbReference type="Proteomes" id="UP000472261"/>
    </source>
</evidence>
<sequence>MIFKVLSNPTYSMILHAFPSYMCLFNEEKKTAYKHKNHFSCFSFGCPVFSHQQRQRTTHRPPCPRPSPFPPASREPRRGREQAALLPARRCGAEGRPARCGRPMGAADVSGPGGGGVATAAAAERGWVGRWRSGRAMEGLEGEIAVQTGDLLPCRICGRTFFPAALKKHGPICQKTSAKKRKTFDSSRQRAEGTDIPTVKPLKPRPEPPKKPSNWRRKHEEFIATIRAAKGLNLKDGGKLPPPPPPSYDPDYIQCPYCQRRFNENAADRHINFCKEQAARITNKGKLAADTKGKVPTRTQYKPAAVKKMPSTVSTPPSSSSRLPLPSGVSKAVVGSSSSKALSSAGSGGSKIQSLSPAHKNSLGMVNPQAGSKMDKLGPPLRTGRDVQRFYDTDRKTDSTIKRPNELLPIKKGATKTRMSTPPSVARTMSTGALSNKKKTSNSDSYSRSDGKIGNDTADYLSSVNGGSSKNSEGNSTVQLSKFCHECGTRYPVEWAKFCCECGIRRMVV</sequence>
<evidence type="ECO:0000256" key="6">
    <source>
        <dbReference type="ARBA" id="ARBA00041098"/>
    </source>
</evidence>
<evidence type="ECO:0000313" key="10">
    <source>
        <dbReference type="Ensembl" id="ENSPCLP00000007744.1"/>
    </source>
</evidence>
<accession>A0A669PI59</accession>
<dbReference type="OMA" id="ARHEQIC"/>
<feature type="domain" description="C2HC/C3H-type" evidence="9">
    <location>
        <begin position="150"/>
        <end position="179"/>
    </location>
</feature>
<protein>
    <recommendedName>
        <fullName evidence="6">Zinc finger C2HC domain-containing protein 1A</fullName>
    </recommendedName>
</protein>
<evidence type="ECO:0000259" key="9">
    <source>
        <dbReference type="PROSITE" id="PS52027"/>
    </source>
</evidence>
<evidence type="ECO:0000256" key="2">
    <source>
        <dbReference type="ARBA" id="ARBA00022723"/>
    </source>
</evidence>
<feature type="region of interest" description="Disordered" evidence="8">
    <location>
        <begin position="415"/>
        <end position="458"/>
    </location>
</feature>
<keyword evidence="2" id="KW-0479">Metal-binding</keyword>
<keyword evidence="11" id="KW-1185">Reference proteome</keyword>
<feature type="domain" description="C2HC/C3H-type" evidence="9">
    <location>
        <begin position="251"/>
        <end position="280"/>
    </location>
</feature>
<feature type="region of interest" description="Disordered" evidence="8">
    <location>
        <begin position="53"/>
        <end position="82"/>
    </location>
</feature>
<keyword evidence="3" id="KW-0677">Repeat</keyword>
<comment type="similarity">
    <text evidence="1">Belongs to the ZC2HC1 family.</text>
</comment>
<dbReference type="Gene3D" id="3.30.160.60">
    <property type="entry name" value="Classic Zinc Finger"/>
    <property type="match status" value="1"/>
</dbReference>
<dbReference type="InterPro" id="IPR026319">
    <property type="entry name" value="ZC2HC1A/B-like"/>
</dbReference>
<keyword evidence="4 7" id="KW-0863">Zinc-finger</keyword>
<feature type="region of interest" description="Disordered" evidence="8">
    <location>
        <begin position="177"/>
        <end position="217"/>
    </location>
</feature>
<dbReference type="GO" id="GO:0008270">
    <property type="term" value="F:zinc ion binding"/>
    <property type="evidence" value="ECO:0007669"/>
    <property type="project" value="UniProtKB-KW"/>
</dbReference>
<feature type="compositionally biased region" description="Basic and acidic residues" evidence="8">
    <location>
        <begin position="183"/>
        <end position="193"/>
    </location>
</feature>